<comment type="caution">
    <text evidence="9">The sequence shown here is derived from an EMBL/GenBank/DDBJ whole genome shotgun (WGS) entry which is preliminary data.</text>
</comment>
<evidence type="ECO:0000256" key="2">
    <source>
        <dbReference type="ARBA" id="ARBA00009347"/>
    </source>
</evidence>
<dbReference type="SUPFAM" id="SSF47203">
    <property type="entry name" value="Acyl-CoA dehydrogenase C-terminal domain-like"/>
    <property type="match status" value="1"/>
</dbReference>
<keyword evidence="5" id="KW-0560">Oxidoreductase</keyword>
<gene>
    <name evidence="9" type="primary">acdA_1</name>
    <name evidence="9" type="ORF">Dcar01_01491</name>
</gene>
<reference evidence="9 10" key="1">
    <citation type="submission" date="2024-02" db="EMBL/GenBank/DDBJ databases">
        <title>Deinococcus carri NBRC 110142.</title>
        <authorList>
            <person name="Ichikawa N."/>
            <person name="Katano-Makiyama Y."/>
            <person name="Hidaka K."/>
        </authorList>
    </citation>
    <scope>NUCLEOTIDE SEQUENCE [LARGE SCALE GENOMIC DNA]</scope>
    <source>
        <strain evidence="9 10">NBRC 110142</strain>
    </source>
</reference>
<dbReference type="PANTHER" id="PTHR43188:SF1">
    <property type="entry name" value="ACYL-COA DEHYDROGENASE"/>
    <property type="match status" value="1"/>
</dbReference>
<evidence type="ECO:0000259" key="6">
    <source>
        <dbReference type="Pfam" id="PF00441"/>
    </source>
</evidence>
<dbReference type="InterPro" id="IPR037069">
    <property type="entry name" value="AcylCoA_DH/ox_N_sf"/>
</dbReference>
<dbReference type="Pfam" id="PF00441">
    <property type="entry name" value="Acyl-CoA_dh_1"/>
    <property type="match status" value="1"/>
</dbReference>
<keyword evidence="3 5" id="KW-0285">Flavoprotein</keyword>
<evidence type="ECO:0000256" key="3">
    <source>
        <dbReference type="ARBA" id="ARBA00022630"/>
    </source>
</evidence>
<dbReference type="Pfam" id="PF02770">
    <property type="entry name" value="Acyl-CoA_dh_M"/>
    <property type="match status" value="1"/>
</dbReference>
<organism evidence="9 10">
    <name type="scientific">Deinococcus carri</name>
    <dbReference type="NCBI Taxonomy" id="1211323"/>
    <lineage>
        <taxon>Bacteria</taxon>
        <taxon>Thermotogati</taxon>
        <taxon>Deinococcota</taxon>
        <taxon>Deinococci</taxon>
        <taxon>Deinococcales</taxon>
        <taxon>Deinococcaceae</taxon>
        <taxon>Deinococcus</taxon>
    </lineage>
</organism>
<dbReference type="InterPro" id="IPR013786">
    <property type="entry name" value="AcylCoA_DH/ox_N"/>
</dbReference>
<keyword evidence="4 5" id="KW-0274">FAD</keyword>
<dbReference type="InterPro" id="IPR036250">
    <property type="entry name" value="AcylCo_DH-like_C"/>
</dbReference>
<feature type="domain" description="Acyl-CoA oxidase/dehydrogenase middle" evidence="7">
    <location>
        <begin position="174"/>
        <end position="266"/>
    </location>
</feature>
<feature type="domain" description="Acyl-CoA dehydrogenase/oxidase N-terminal" evidence="8">
    <location>
        <begin position="58"/>
        <end position="166"/>
    </location>
</feature>
<evidence type="ECO:0000313" key="10">
    <source>
        <dbReference type="Proteomes" id="UP001401887"/>
    </source>
</evidence>
<dbReference type="SUPFAM" id="SSF56645">
    <property type="entry name" value="Acyl-CoA dehydrogenase NM domain-like"/>
    <property type="match status" value="1"/>
</dbReference>
<dbReference type="InterPro" id="IPR009100">
    <property type="entry name" value="AcylCoA_DH/oxidase_NM_dom_sf"/>
</dbReference>
<evidence type="ECO:0000256" key="1">
    <source>
        <dbReference type="ARBA" id="ARBA00001974"/>
    </source>
</evidence>
<comment type="cofactor">
    <cofactor evidence="1 5">
        <name>FAD</name>
        <dbReference type="ChEBI" id="CHEBI:57692"/>
    </cofactor>
</comment>
<dbReference type="PANTHER" id="PTHR43188">
    <property type="entry name" value="ACYL-COENZYME A OXIDASE"/>
    <property type="match status" value="1"/>
</dbReference>
<dbReference type="InterPro" id="IPR009075">
    <property type="entry name" value="AcylCo_DH/oxidase_C"/>
</dbReference>
<evidence type="ECO:0000313" key="9">
    <source>
        <dbReference type="EMBL" id="GAA5512767.1"/>
    </source>
</evidence>
<dbReference type="Gene3D" id="2.40.110.10">
    <property type="entry name" value="Butyryl-CoA Dehydrogenase, subunit A, domain 2"/>
    <property type="match status" value="1"/>
</dbReference>
<dbReference type="InterPro" id="IPR045008">
    <property type="entry name" value="ACX4-like"/>
</dbReference>
<dbReference type="InterPro" id="IPR006091">
    <property type="entry name" value="Acyl-CoA_Oxase/DH_mid-dom"/>
</dbReference>
<accession>A0ABP9W998</accession>
<evidence type="ECO:0000256" key="4">
    <source>
        <dbReference type="ARBA" id="ARBA00022827"/>
    </source>
</evidence>
<proteinExistence type="inferred from homology"/>
<dbReference type="EMBL" id="BAABRP010000004">
    <property type="protein sequence ID" value="GAA5512767.1"/>
    <property type="molecule type" value="Genomic_DNA"/>
</dbReference>
<comment type="similarity">
    <text evidence="2 5">Belongs to the acyl-CoA dehydrogenase family.</text>
</comment>
<sequence length="363" mass="40416">MTPGETNLDALLARLSRLGPAELKQVQAHLARQQQDARPARELPPVNSDFYDLASTLTERQRRVQEKVRAFMHAEVAPIANEYWARGEFPRQLIGKFRKLGLGRDLWREDGTRDPEDVLAGFLASMEMARVDPSVATFFGVHNGLASLSILLCGSEAQRREWMPRMRDLDVIGAFALTEPLVGSGTAGGLTTTARREGDTWVLNGEKKWIGNATLADVVVVWARDVADNQVKGFLVRTENPGYHVEKIEGKVALRIVENGHITLTGCRVPETDRLQNANSFKDTANVLRATRAGVAWMALGCAMGAYELTLKYSQERQQFGRPIAKFQLVQNHIVKMLGNITAVQTMVMRLAQLQAEGRLRDE</sequence>
<keyword evidence="10" id="KW-1185">Reference proteome</keyword>
<name>A0ABP9W998_9DEIO</name>
<feature type="domain" description="Acyl-CoA dehydrogenase/oxidase C-terminal" evidence="6">
    <location>
        <begin position="286"/>
        <end position="360"/>
    </location>
</feature>
<dbReference type="Gene3D" id="1.10.540.10">
    <property type="entry name" value="Acyl-CoA dehydrogenase/oxidase, N-terminal domain"/>
    <property type="match status" value="1"/>
</dbReference>
<protein>
    <submittedName>
        <fullName evidence="9">Acyl-CoA dehydrogenase</fullName>
    </submittedName>
</protein>
<evidence type="ECO:0000259" key="7">
    <source>
        <dbReference type="Pfam" id="PF02770"/>
    </source>
</evidence>
<evidence type="ECO:0000259" key="8">
    <source>
        <dbReference type="Pfam" id="PF02771"/>
    </source>
</evidence>
<dbReference type="InterPro" id="IPR046373">
    <property type="entry name" value="Acyl-CoA_Oxase/DH_mid-dom_sf"/>
</dbReference>
<evidence type="ECO:0000256" key="5">
    <source>
        <dbReference type="RuleBase" id="RU362125"/>
    </source>
</evidence>
<dbReference type="Gene3D" id="1.20.140.10">
    <property type="entry name" value="Butyryl-CoA Dehydrogenase, subunit A, domain 3"/>
    <property type="match status" value="1"/>
</dbReference>
<dbReference type="Proteomes" id="UP001401887">
    <property type="component" value="Unassembled WGS sequence"/>
</dbReference>
<dbReference type="Pfam" id="PF02771">
    <property type="entry name" value="Acyl-CoA_dh_N"/>
    <property type="match status" value="1"/>
</dbReference>